<evidence type="ECO:0000313" key="1">
    <source>
        <dbReference type="EMBL" id="MBC5996542.1"/>
    </source>
</evidence>
<evidence type="ECO:0000313" key="2">
    <source>
        <dbReference type="Proteomes" id="UP000609849"/>
    </source>
</evidence>
<reference evidence="1 2" key="1">
    <citation type="submission" date="2020-08" db="EMBL/GenBank/DDBJ databases">
        <authorList>
            <person name="Liu C."/>
            <person name="Sun Q."/>
        </authorList>
    </citation>
    <scope>NUCLEOTIDE SEQUENCE [LARGE SCALE GENOMIC DNA]</scope>
    <source>
        <strain evidence="1 2">NSJ-18</strain>
    </source>
</reference>
<dbReference type="Pfam" id="PF11148">
    <property type="entry name" value="DUF2922"/>
    <property type="match status" value="1"/>
</dbReference>
<dbReference type="InterPro" id="IPR021321">
    <property type="entry name" value="DUF2922"/>
</dbReference>
<accession>A0ABR7JNP5</accession>
<comment type="caution">
    <text evidence="1">The sequence shown here is derived from an EMBL/GenBank/DDBJ whole genome shotgun (WGS) entry which is preliminary data.</text>
</comment>
<organism evidence="1 2">
    <name type="scientific">Romboutsia faecis</name>
    <dbReference type="NCBI Taxonomy" id="2764597"/>
    <lineage>
        <taxon>Bacteria</taxon>
        <taxon>Bacillati</taxon>
        <taxon>Bacillota</taxon>
        <taxon>Clostridia</taxon>
        <taxon>Peptostreptococcales</taxon>
        <taxon>Peptostreptococcaceae</taxon>
        <taxon>Romboutsia</taxon>
    </lineage>
</organism>
<sequence>MNLIMTFLNQSNSRMSLTVQDPREDITEAEIKEAMELVVSKNIFSPNGLDLVSAVDAKVIVTETTPFDLVIG</sequence>
<proteinExistence type="predicted"/>
<protein>
    <submittedName>
        <fullName evidence="1">DUF2922 domain-containing protein</fullName>
    </submittedName>
</protein>
<keyword evidence="2" id="KW-1185">Reference proteome</keyword>
<dbReference type="Proteomes" id="UP000609849">
    <property type="component" value="Unassembled WGS sequence"/>
</dbReference>
<gene>
    <name evidence="1" type="ORF">H8923_07205</name>
</gene>
<dbReference type="EMBL" id="JACRWE010000003">
    <property type="protein sequence ID" value="MBC5996542.1"/>
    <property type="molecule type" value="Genomic_DNA"/>
</dbReference>
<name>A0ABR7JNP5_9FIRM</name>